<comment type="subcellular location">
    <subcellularLocation>
        <location evidence="1 4">Periplasm</location>
    </subcellularLocation>
</comment>
<evidence type="ECO:0000313" key="7">
    <source>
        <dbReference type="EMBL" id="MBI1619746.1"/>
    </source>
</evidence>
<dbReference type="Pfam" id="PF13144">
    <property type="entry name" value="ChapFlgA"/>
    <property type="match status" value="1"/>
</dbReference>
<reference evidence="7 8" key="1">
    <citation type="submission" date="2020-10" db="EMBL/GenBank/DDBJ databases">
        <title>Aquamicrobium zhengzhouensis sp. nov., a exopolysaccharide producing bacterium isolated from farmland soil.</title>
        <authorList>
            <person name="Wang X."/>
        </authorList>
    </citation>
    <scope>NUCLEOTIDE SEQUENCE [LARGE SCALE GENOMIC DNA]</scope>
    <source>
        <strain evidence="8">cd-1</strain>
    </source>
</reference>
<evidence type="ECO:0000256" key="1">
    <source>
        <dbReference type="ARBA" id="ARBA00004418"/>
    </source>
</evidence>
<evidence type="ECO:0000256" key="2">
    <source>
        <dbReference type="ARBA" id="ARBA00022729"/>
    </source>
</evidence>
<keyword evidence="7" id="KW-0282">Flagellum</keyword>
<comment type="caution">
    <text evidence="7">The sequence shown here is derived from an EMBL/GenBank/DDBJ whole genome shotgun (WGS) entry which is preliminary data.</text>
</comment>
<proteinExistence type="inferred from homology"/>
<keyword evidence="4" id="KW-1005">Bacterial flagellum biogenesis</keyword>
<dbReference type="NCBIfam" id="TIGR03170">
    <property type="entry name" value="flgA_cterm"/>
    <property type="match status" value="1"/>
</dbReference>
<feature type="signal peptide" evidence="5">
    <location>
        <begin position="1"/>
        <end position="15"/>
    </location>
</feature>
<dbReference type="Proteomes" id="UP000601789">
    <property type="component" value="Unassembled WGS sequence"/>
</dbReference>
<dbReference type="PANTHER" id="PTHR36307:SF1">
    <property type="entry name" value="FLAGELLA BASAL BODY P-RING FORMATION PROTEIN FLGA"/>
    <property type="match status" value="1"/>
</dbReference>
<gene>
    <name evidence="7" type="primary">flgA</name>
    <name evidence="7" type="ORF">IOD40_03585</name>
</gene>
<dbReference type="Gene3D" id="2.30.30.760">
    <property type="match status" value="1"/>
</dbReference>
<evidence type="ECO:0000313" key="8">
    <source>
        <dbReference type="Proteomes" id="UP000601789"/>
    </source>
</evidence>
<dbReference type="PANTHER" id="PTHR36307">
    <property type="entry name" value="FLAGELLA BASAL BODY P-RING FORMATION PROTEIN FLGA"/>
    <property type="match status" value="1"/>
</dbReference>
<dbReference type="InterPro" id="IPR039246">
    <property type="entry name" value="Flagellar_FlgA"/>
</dbReference>
<evidence type="ECO:0000256" key="5">
    <source>
        <dbReference type="SAM" id="SignalP"/>
    </source>
</evidence>
<dbReference type="InterPro" id="IPR017585">
    <property type="entry name" value="SAF_FlgA"/>
</dbReference>
<evidence type="ECO:0000256" key="4">
    <source>
        <dbReference type="RuleBase" id="RU362063"/>
    </source>
</evidence>
<dbReference type="CDD" id="cd11614">
    <property type="entry name" value="SAF_CpaB_FlgA_like"/>
    <property type="match status" value="1"/>
</dbReference>
<sequence length="145" mass="15444">MALLFVAAASSAAHAQQQMVVVPTRIIYPGDVITPEAIDSVPLRRKLRDPSAIIYRYDDLGGKVARRTLLPGRLIPVGSVRDAWLVERGSTVQALFQHGSLEITVSGVPLENGSVGDLIRVRNIDTGVVFTGIVLADGSVKVTAS</sequence>
<evidence type="ECO:0000256" key="3">
    <source>
        <dbReference type="ARBA" id="ARBA00022764"/>
    </source>
</evidence>
<comment type="similarity">
    <text evidence="4">Belongs to the FlgA family.</text>
</comment>
<dbReference type="EMBL" id="JADGMQ010000002">
    <property type="protein sequence ID" value="MBI1619746.1"/>
    <property type="molecule type" value="Genomic_DNA"/>
</dbReference>
<protein>
    <recommendedName>
        <fullName evidence="4">Flagella basal body P-ring formation protein FlgA</fullName>
    </recommendedName>
</protein>
<keyword evidence="8" id="KW-1185">Reference proteome</keyword>
<dbReference type="SMART" id="SM00858">
    <property type="entry name" value="SAF"/>
    <property type="match status" value="1"/>
</dbReference>
<organism evidence="7 8">
    <name type="scientific">Aquamicrobium zhengzhouense</name>
    <dbReference type="NCBI Taxonomy" id="2781738"/>
    <lineage>
        <taxon>Bacteria</taxon>
        <taxon>Pseudomonadati</taxon>
        <taxon>Pseudomonadota</taxon>
        <taxon>Alphaproteobacteria</taxon>
        <taxon>Hyphomicrobiales</taxon>
        <taxon>Phyllobacteriaceae</taxon>
        <taxon>Aquamicrobium</taxon>
    </lineage>
</organism>
<feature type="chain" id="PRO_5045322439" description="Flagella basal body P-ring formation protein FlgA" evidence="5">
    <location>
        <begin position="16"/>
        <end position="145"/>
    </location>
</feature>
<name>A0ABS0S8X4_9HYPH</name>
<comment type="function">
    <text evidence="4">Involved in the assembly process of the P-ring formation. It may associate with FlgF on the rod constituting a structure essential for the P-ring assembly or may act as a modulator protein for the P-ring assembly.</text>
</comment>
<feature type="domain" description="SAF" evidence="6">
    <location>
        <begin position="18"/>
        <end position="81"/>
    </location>
</feature>
<evidence type="ECO:0000259" key="6">
    <source>
        <dbReference type="SMART" id="SM00858"/>
    </source>
</evidence>
<dbReference type="InterPro" id="IPR013974">
    <property type="entry name" value="SAF"/>
</dbReference>
<keyword evidence="3 4" id="KW-0574">Periplasm</keyword>
<keyword evidence="2 5" id="KW-0732">Signal</keyword>
<accession>A0ABS0S8X4</accession>
<keyword evidence="7" id="KW-0969">Cilium</keyword>
<keyword evidence="7" id="KW-0966">Cell projection</keyword>